<organism evidence="2 3">
    <name type="scientific">Vicia faba</name>
    <name type="common">Broad bean</name>
    <name type="synonym">Faba vulgaris</name>
    <dbReference type="NCBI Taxonomy" id="3906"/>
    <lineage>
        <taxon>Eukaryota</taxon>
        <taxon>Viridiplantae</taxon>
        <taxon>Streptophyta</taxon>
        <taxon>Embryophyta</taxon>
        <taxon>Tracheophyta</taxon>
        <taxon>Spermatophyta</taxon>
        <taxon>Magnoliopsida</taxon>
        <taxon>eudicotyledons</taxon>
        <taxon>Gunneridae</taxon>
        <taxon>Pentapetalae</taxon>
        <taxon>rosids</taxon>
        <taxon>fabids</taxon>
        <taxon>Fabales</taxon>
        <taxon>Fabaceae</taxon>
        <taxon>Papilionoideae</taxon>
        <taxon>50 kb inversion clade</taxon>
        <taxon>NPAAA clade</taxon>
        <taxon>Hologalegina</taxon>
        <taxon>IRL clade</taxon>
        <taxon>Fabeae</taxon>
        <taxon>Vicia</taxon>
    </lineage>
</organism>
<dbReference type="Pfam" id="PF13456">
    <property type="entry name" value="RVT_3"/>
    <property type="match status" value="1"/>
</dbReference>
<protein>
    <recommendedName>
        <fullName evidence="1">RNase H type-1 domain-containing protein</fullName>
    </recommendedName>
</protein>
<gene>
    <name evidence="2" type="ORF">VFH_II171320</name>
</gene>
<keyword evidence="3" id="KW-1185">Reference proteome</keyword>
<dbReference type="GO" id="GO:0003676">
    <property type="term" value="F:nucleic acid binding"/>
    <property type="evidence" value="ECO:0007669"/>
    <property type="project" value="InterPro"/>
</dbReference>
<dbReference type="EMBL" id="OX451737">
    <property type="protein sequence ID" value="CAI8599356.1"/>
    <property type="molecule type" value="Genomic_DNA"/>
</dbReference>
<dbReference type="AlphaFoldDB" id="A0AAV0ZN58"/>
<name>A0AAV0ZN58_VICFA</name>
<proteinExistence type="predicted"/>
<accession>A0AAV0ZN58</accession>
<dbReference type="InterPro" id="IPR002156">
    <property type="entry name" value="RNaseH_domain"/>
</dbReference>
<evidence type="ECO:0000313" key="3">
    <source>
        <dbReference type="Proteomes" id="UP001157006"/>
    </source>
</evidence>
<dbReference type="Proteomes" id="UP001157006">
    <property type="component" value="Chromosome 2"/>
</dbReference>
<evidence type="ECO:0000313" key="2">
    <source>
        <dbReference type="EMBL" id="CAI8599356.1"/>
    </source>
</evidence>
<dbReference type="GO" id="GO:0004523">
    <property type="term" value="F:RNA-DNA hybrid ribonuclease activity"/>
    <property type="evidence" value="ECO:0007669"/>
    <property type="project" value="InterPro"/>
</dbReference>
<reference evidence="2 3" key="1">
    <citation type="submission" date="2023-01" db="EMBL/GenBank/DDBJ databases">
        <authorList>
            <person name="Kreplak J."/>
        </authorList>
    </citation>
    <scope>NUCLEOTIDE SEQUENCE [LARGE SCALE GENOMIC DNA]</scope>
</reference>
<sequence>MTSRMGFLKVKLNIVFSVIAETLRARSTLDVDNHNMFLRIYKLIDTHEEISISHTFRETNQCADVLANIKVDIVEDIVFGENFPTCITQLVDGDLSDVFFSMFVIV</sequence>
<feature type="domain" description="RNase H type-1" evidence="1">
    <location>
        <begin position="17"/>
        <end position="68"/>
    </location>
</feature>
<evidence type="ECO:0000259" key="1">
    <source>
        <dbReference type="Pfam" id="PF13456"/>
    </source>
</evidence>